<gene>
    <name evidence="6" type="primary">Celf3_0</name>
    <name evidence="6" type="ORF">SPITYR_R08212</name>
</gene>
<evidence type="ECO:0000313" key="7">
    <source>
        <dbReference type="Proteomes" id="UP000519115"/>
    </source>
</evidence>
<reference evidence="6 7" key="1">
    <citation type="submission" date="2019-09" db="EMBL/GenBank/DDBJ databases">
        <title>Bird 10,000 Genomes (B10K) Project - Family phase.</title>
        <authorList>
            <person name="Zhang G."/>
        </authorList>
    </citation>
    <scope>NUCLEOTIDE SEQUENCE [LARGE SCALE GENOMIC DNA]</scope>
    <source>
        <strain evidence="6">B10K-DU-007-42</strain>
        <tissue evidence="6">Muscle</tissue>
    </source>
</reference>
<feature type="domain" description="RRM" evidence="5">
    <location>
        <begin position="47"/>
        <end position="127"/>
    </location>
</feature>
<protein>
    <submittedName>
        <fullName evidence="6">CELF3 protein</fullName>
    </submittedName>
</protein>
<accession>A0A7L0CAC5</accession>
<dbReference type="Gene3D" id="3.30.70.330">
    <property type="match status" value="3"/>
</dbReference>
<dbReference type="Proteomes" id="UP000519115">
    <property type="component" value="Unassembled WGS sequence"/>
</dbReference>
<dbReference type="SMART" id="SM00360">
    <property type="entry name" value="RRM"/>
    <property type="match status" value="1"/>
</dbReference>
<dbReference type="CDD" id="cd12635">
    <property type="entry name" value="RRM2_CELF3_4_5_6"/>
    <property type="match status" value="1"/>
</dbReference>
<evidence type="ECO:0000256" key="2">
    <source>
        <dbReference type="ARBA" id="ARBA00022884"/>
    </source>
</evidence>
<dbReference type="FunFam" id="3.30.70.330:FF:000007">
    <property type="entry name" value="CUGBP Elav-like family member 4 isoform 3"/>
    <property type="match status" value="1"/>
</dbReference>
<evidence type="ECO:0000256" key="3">
    <source>
        <dbReference type="PROSITE-ProRule" id="PRU00176"/>
    </source>
</evidence>
<dbReference type="EMBL" id="VXAF01000620">
    <property type="protein sequence ID" value="NXJ54300.1"/>
    <property type="molecule type" value="Genomic_DNA"/>
</dbReference>
<dbReference type="PANTHER" id="PTHR24012">
    <property type="entry name" value="RNA BINDING PROTEIN"/>
    <property type="match status" value="1"/>
</dbReference>
<dbReference type="AlphaFoldDB" id="A0A7L0CAC5"/>
<dbReference type="Pfam" id="PF00076">
    <property type="entry name" value="RRM_1"/>
    <property type="match status" value="1"/>
</dbReference>
<keyword evidence="7" id="KW-1185">Reference proteome</keyword>
<dbReference type="FunFam" id="3.30.70.330:FF:001010">
    <property type="entry name" value="CUGBP Elav-like family member 5"/>
    <property type="match status" value="1"/>
</dbReference>
<organism evidence="6 7">
    <name type="scientific">Spizaetus tyrannus</name>
    <name type="common">black hawk-eagle</name>
    <dbReference type="NCBI Taxonomy" id="252798"/>
    <lineage>
        <taxon>Eukaryota</taxon>
        <taxon>Metazoa</taxon>
        <taxon>Chordata</taxon>
        <taxon>Craniata</taxon>
        <taxon>Vertebrata</taxon>
        <taxon>Euteleostomi</taxon>
        <taxon>Archelosauria</taxon>
        <taxon>Archosauria</taxon>
        <taxon>Dinosauria</taxon>
        <taxon>Saurischia</taxon>
        <taxon>Theropoda</taxon>
        <taxon>Coelurosauria</taxon>
        <taxon>Aves</taxon>
        <taxon>Neognathae</taxon>
        <taxon>Neoaves</taxon>
        <taxon>Telluraves</taxon>
        <taxon>Accipitrimorphae</taxon>
        <taxon>Accipitriformes</taxon>
        <taxon>Accipitridae</taxon>
        <taxon>Accipitrinae</taxon>
        <taxon>Spizaetus</taxon>
    </lineage>
</organism>
<name>A0A7L0CAC5_9AVES</name>
<feature type="non-terminal residue" evidence="6">
    <location>
        <position position="403"/>
    </location>
</feature>
<evidence type="ECO:0000256" key="4">
    <source>
        <dbReference type="SAM" id="MobiDB-lite"/>
    </source>
</evidence>
<evidence type="ECO:0000259" key="5">
    <source>
        <dbReference type="PROSITE" id="PS50102"/>
    </source>
</evidence>
<dbReference type="GO" id="GO:0003723">
    <property type="term" value="F:RNA binding"/>
    <property type="evidence" value="ECO:0007669"/>
    <property type="project" value="UniProtKB-UniRule"/>
</dbReference>
<keyword evidence="2 3" id="KW-0694">RNA-binding</keyword>
<dbReference type="InterPro" id="IPR000504">
    <property type="entry name" value="RRM_dom"/>
</dbReference>
<dbReference type="InterPro" id="IPR035979">
    <property type="entry name" value="RBD_domain_sf"/>
</dbReference>
<feature type="compositionally biased region" description="Polar residues" evidence="4">
    <location>
        <begin position="241"/>
        <end position="253"/>
    </location>
</feature>
<dbReference type="SUPFAM" id="SSF54928">
    <property type="entry name" value="RNA-binding domain, RBD"/>
    <property type="match status" value="2"/>
</dbReference>
<dbReference type="PROSITE" id="PS50102">
    <property type="entry name" value="RRM"/>
    <property type="match status" value="1"/>
</dbReference>
<evidence type="ECO:0000313" key="6">
    <source>
        <dbReference type="EMBL" id="NXJ54300.1"/>
    </source>
</evidence>
<feature type="non-terminal residue" evidence="6">
    <location>
        <position position="1"/>
    </location>
</feature>
<keyword evidence="1" id="KW-0677">Repeat</keyword>
<evidence type="ECO:0000256" key="1">
    <source>
        <dbReference type="ARBA" id="ARBA00022737"/>
    </source>
</evidence>
<sequence length="403" mass="43155">GCAFLTYCARDSALKAQSALHEQKTLPGMNRPIQVKPADSEGRGEDRKLFVGMLGKQQSEDDVRRLFEPFGQIEECTILRGPDGASKGCAFVKYGSHTEAQAAINSLHGSQTMPGASSSLVVKFADTDKERTLRRMHQMAGQLGIFNPMTIQFGAYGAYTQAIMQQQAALMAAAQGTCLNPMAAIAAAQMQQMAAFNVSGLVAAPLTPSSGTSTPPGISTAPVPSIATPIGVNGFSPLPPQTNGQPASETIYTNGIHPYPAQSPTVADPLQQAYAGMQHYAAAYPTAYAPISQAFPQQAPIIPQQQREGEGLWGAPRHHSSVPVDPLMLVSPQTLSPQCPCKPWCPQRCHQPITQSPAIWGRFVSFDNPTSAQAAIQAMNGFQIGMKRLKVQLKRPKDANRPY</sequence>
<feature type="region of interest" description="Disordered" evidence="4">
    <location>
        <begin position="232"/>
        <end position="255"/>
    </location>
</feature>
<proteinExistence type="predicted"/>
<dbReference type="InterPro" id="IPR012677">
    <property type="entry name" value="Nucleotide-bd_a/b_plait_sf"/>
</dbReference>
<comment type="caution">
    <text evidence="6">The sequence shown here is derived from an EMBL/GenBank/DDBJ whole genome shotgun (WGS) entry which is preliminary data.</text>
</comment>